<organism evidence="1 2">
    <name type="scientific">Sphingomonas lacunae</name>
    <dbReference type="NCBI Taxonomy" id="2698828"/>
    <lineage>
        <taxon>Bacteria</taxon>
        <taxon>Pseudomonadati</taxon>
        <taxon>Pseudomonadota</taxon>
        <taxon>Alphaproteobacteria</taxon>
        <taxon>Sphingomonadales</taxon>
        <taxon>Sphingomonadaceae</taxon>
        <taxon>Sphingomonas</taxon>
    </lineage>
</organism>
<dbReference type="Proteomes" id="UP000503018">
    <property type="component" value="Chromosome"/>
</dbReference>
<sequence>MPVELRHAAGVAAIDLEECSARLDESGCDLSNPDGVARAGELLAGLCANRGFLARLAMDELRQRCAGQQAGNRYGAQVLMLARRPGAWFIRANFWPAADDPVLHASGAEHYFYHVPHDHNFDFVTVGYWGPGYRSNWYERDDTPISGVPGEAAGLRLVEQGQLGEGRVLHYRAHRDVHDQLPPTALSVSLNIVADQPGTVWRDQYLFDTRHNHVSGVPTLSQGEILLGMAVRLGSSEAMELAAHLARSHPSERARWSAWQAMAGVRDEAGRRRLYERATMESSPLVSGMAKLFLDRMDARALHDDSR</sequence>
<gene>
    <name evidence="1" type="ORF">GV829_13805</name>
</gene>
<dbReference type="KEGG" id="slan:GV829_13805"/>
<keyword evidence="2" id="KW-1185">Reference proteome</keyword>
<name>A0A6M4AW69_9SPHN</name>
<accession>A0A6M4AW69</accession>
<protein>
    <submittedName>
        <fullName evidence="1">Transposase</fullName>
    </submittedName>
</protein>
<dbReference type="RefSeq" id="WP_169947575.1">
    <property type="nucleotide sequence ID" value="NZ_CP053015.1"/>
</dbReference>
<dbReference type="EMBL" id="CP053015">
    <property type="protein sequence ID" value="QJQ33378.1"/>
    <property type="molecule type" value="Genomic_DNA"/>
</dbReference>
<proteinExistence type="predicted"/>
<evidence type="ECO:0000313" key="1">
    <source>
        <dbReference type="EMBL" id="QJQ33378.1"/>
    </source>
</evidence>
<reference evidence="1 2" key="1">
    <citation type="submission" date="2020-01" db="EMBL/GenBank/DDBJ databases">
        <title>Sphingomonas sp. strain CSW-10.</title>
        <authorList>
            <person name="Chen W.-M."/>
        </authorList>
    </citation>
    <scope>NUCLEOTIDE SEQUENCE [LARGE SCALE GENOMIC DNA]</scope>
    <source>
        <strain evidence="1 2">CSW-10</strain>
    </source>
</reference>
<evidence type="ECO:0000313" key="2">
    <source>
        <dbReference type="Proteomes" id="UP000503018"/>
    </source>
</evidence>
<dbReference type="AlphaFoldDB" id="A0A6M4AW69"/>